<evidence type="ECO:0000256" key="4">
    <source>
        <dbReference type="ARBA" id="ARBA00023002"/>
    </source>
</evidence>
<dbReference type="Pfam" id="PF14759">
    <property type="entry name" value="Reductase_C"/>
    <property type="match status" value="1"/>
</dbReference>
<evidence type="ECO:0000256" key="3">
    <source>
        <dbReference type="ARBA" id="ARBA00022827"/>
    </source>
</evidence>
<dbReference type="EMBL" id="NTHN01000119">
    <property type="protein sequence ID" value="PBD19572.1"/>
    <property type="molecule type" value="Genomic_DNA"/>
</dbReference>
<evidence type="ECO:0000256" key="1">
    <source>
        <dbReference type="ARBA" id="ARBA00001974"/>
    </source>
</evidence>
<dbReference type="InterPro" id="IPR016156">
    <property type="entry name" value="FAD/NAD-linked_Rdtase_dimer_sf"/>
</dbReference>
<reference evidence="7" key="1">
    <citation type="submission" date="2017-09" db="EMBL/GenBank/DDBJ databases">
        <title>Yangia sp. SAOS 153D whole genome sequencing.</title>
        <authorList>
            <person name="Verma A."/>
            <person name="Krishnamurthi S."/>
        </authorList>
    </citation>
    <scope>NUCLEOTIDE SEQUENCE [LARGE SCALE GENOMIC DNA]</scope>
    <source>
        <strain evidence="7">SAOS 153D</strain>
    </source>
</reference>
<dbReference type="InterPro" id="IPR023753">
    <property type="entry name" value="FAD/NAD-binding_dom"/>
</dbReference>
<dbReference type="Pfam" id="PF07992">
    <property type="entry name" value="Pyr_redox_2"/>
    <property type="match status" value="1"/>
</dbReference>
<dbReference type="SUPFAM" id="SSF55424">
    <property type="entry name" value="FAD/NAD-linked reductases, dimerisation (C-terminal) domain"/>
    <property type="match status" value="1"/>
</dbReference>
<dbReference type="Gene3D" id="3.30.390.30">
    <property type="match status" value="1"/>
</dbReference>
<feature type="domain" description="FAD/NAD(P)-binding" evidence="5">
    <location>
        <begin position="6"/>
        <end position="298"/>
    </location>
</feature>
<dbReference type="InterPro" id="IPR028202">
    <property type="entry name" value="Reductase_C"/>
</dbReference>
<dbReference type="PRINTS" id="PR00368">
    <property type="entry name" value="FADPNR"/>
</dbReference>
<dbReference type="OrthoDB" id="7809559at2"/>
<keyword evidence="2" id="KW-0285">Flavoprotein</keyword>
<dbReference type="GO" id="GO:0016651">
    <property type="term" value="F:oxidoreductase activity, acting on NAD(P)H"/>
    <property type="evidence" value="ECO:0007669"/>
    <property type="project" value="TreeGrafter"/>
</dbReference>
<dbReference type="SUPFAM" id="SSF51905">
    <property type="entry name" value="FAD/NAD(P)-binding domain"/>
    <property type="match status" value="1"/>
</dbReference>
<comment type="cofactor">
    <cofactor evidence="1">
        <name>FAD</name>
        <dbReference type="ChEBI" id="CHEBI:57692"/>
    </cofactor>
</comment>
<gene>
    <name evidence="7" type="ORF">CLG85_08650</name>
</gene>
<dbReference type="InterPro" id="IPR036188">
    <property type="entry name" value="FAD/NAD-bd_sf"/>
</dbReference>
<evidence type="ECO:0000313" key="7">
    <source>
        <dbReference type="EMBL" id="PBD19572.1"/>
    </source>
</evidence>
<evidence type="ECO:0000256" key="2">
    <source>
        <dbReference type="ARBA" id="ARBA00022630"/>
    </source>
</evidence>
<evidence type="ECO:0000259" key="5">
    <source>
        <dbReference type="Pfam" id="PF07992"/>
    </source>
</evidence>
<name>A0A2A3JWP9_9RHOB</name>
<feature type="domain" description="Reductase C-terminal" evidence="6">
    <location>
        <begin position="318"/>
        <end position="385"/>
    </location>
</feature>
<sequence>MSQPGVLILGAGQGGLQAAISLRQAGYAGAVTLVGAEPGLPYQRPPLSKAYLLEGDADALALRPESFFTSKQVRYLPQTRAEEIDRTAREVRVSGPDGARRLPYEHLILATGTRNLRPPIAGLERALDLRTLADAAALRMVLAYPQRIAVMRRRFIGLEFAAVARKLGHEVSVIEAAPRLMGRAVSSAMSEHFARWHRAQGVGLHLGQPAIAVDAEGVTLADGAHVAAEFVLLAAGVRPNSELAEAAGLVISNGVMVDAGLRTSDPAIFALGDVACFPDPRTGAPVRLESVQAATDHARLIAARIAKGETADYAALPWFWSDQGDQKLQIAGYAGPGATEEVVSEGVVARFDARGLAAVETVNNARVHMKARRLLASGAAADLSVLEEVIAA</sequence>
<organism evidence="7">
    <name type="scientific">Alloyangia mangrovi</name>
    <dbReference type="NCBI Taxonomy" id="1779329"/>
    <lineage>
        <taxon>Bacteria</taxon>
        <taxon>Pseudomonadati</taxon>
        <taxon>Pseudomonadota</taxon>
        <taxon>Alphaproteobacteria</taxon>
        <taxon>Rhodobacterales</taxon>
        <taxon>Roseobacteraceae</taxon>
        <taxon>Alloyangia</taxon>
    </lineage>
</organism>
<dbReference type="PRINTS" id="PR00411">
    <property type="entry name" value="PNDRDTASEI"/>
</dbReference>
<dbReference type="GO" id="GO:0005737">
    <property type="term" value="C:cytoplasm"/>
    <property type="evidence" value="ECO:0007669"/>
    <property type="project" value="TreeGrafter"/>
</dbReference>
<dbReference type="PANTHER" id="PTHR43557:SF2">
    <property type="entry name" value="RIESKE DOMAIN-CONTAINING PROTEIN-RELATED"/>
    <property type="match status" value="1"/>
</dbReference>
<keyword evidence="3" id="KW-0274">FAD</keyword>
<dbReference type="InterPro" id="IPR050446">
    <property type="entry name" value="FAD-oxidoreductase/Apoptosis"/>
</dbReference>
<dbReference type="PANTHER" id="PTHR43557">
    <property type="entry name" value="APOPTOSIS-INDUCING FACTOR 1"/>
    <property type="match status" value="1"/>
</dbReference>
<comment type="caution">
    <text evidence="7">The sequence shown here is derived from an EMBL/GenBank/DDBJ whole genome shotgun (WGS) entry which is preliminary data.</text>
</comment>
<proteinExistence type="predicted"/>
<dbReference type="Gene3D" id="3.50.50.60">
    <property type="entry name" value="FAD/NAD(P)-binding domain"/>
    <property type="match status" value="2"/>
</dbReference>
<dbReference type="AlphaFoldDB" id="A0A2A3JWP9"/>
<accession>A0A2A3JWP9</accession>
<keyword evidence="4" id="KW-0560">Oxidoreductase</keyword>
<evidence type="ECO:0000259" key="6">
    <source>
        <dbReference type="Pfam" id="PF14759"/>
    </source>
</evidence>
<protein>
    <submittedName>
        <fullName evidence="7">Pyridine nucleotide-disulfide oxidoreductase</fullName>
    </submittedName>
</protein>